<evidence type="ECO:0000256" key="8">
    <source>
        <dbReference type="ARBA" id="ARBA00022982"/>
    </source>
</evidence>
<evidence type="ECO:0000256" key="10">
    <source>
        <dbReference type="ARBA" id="ARBA00023004"/>
    </source>
</evidence>
<keyword evidence="10" id="KW-0408">Iron</keyword>
<evidence type="ECO:0000256" key="7">
    <source>
        <dbReference type="ARBA" id="ARBA00022723"/>
    </source>
</evidence>
<dbReference type="InterPro" id="IPR016174">
    <property type="entry name" value="Di-haem_cyt_TM"/>
</dbReference>
<keyword evidence="4" id="KW-1003">Cell membrane</keyword>
<proteinExistence type="inferred from homology"/>
<dbReference type="InterPro" id="IPR011577">
    <property type="entry name" value="Cyt_b561_bac/Ni-Hgenase"/>
</dbReference>
<dbReference type="RefSeq" id="WP_354191916.1">
    <property type="nucleotide sequence ID" value="NZ_JBEPML010000001.1"/>
</dbReference>
<protein>
    <submittedName>
        <fullName evidence="15">Cytochrome b561</fullName>
    </submittedName>
</protein>
<evidence type="ECO:0000256" key="3">
    <source>
        <dbReference type="ARBA" id="ARBA00022448"/>
    </source>
</evidence>
<keyword evidence="7" id="KW-0479">Metal-binding</keyword>
<dbReference type="SUPFAM" id="SSF81342">
    <property type="entry name" value="Transmembrane di-heme cytochromes"/>
    <property type="match status" value="1"/>
</dbReference>
<feature type="domain" description="Cytochrome b561 bacterial/Ni-hydrogenase" evidence="14">
    <location>
        <begin position="6"/>
        <end position="159"/>
    </location>
</feature>
<keyword evidence="9 13" id="KW-1133">Transmembrane helix</keyword>
<feature type="transmembrane region" description="Helical" evidence="13">
    <location>
        <begin position="12"/>
        <end position="32"/>
    </location>
</feature>
<accession>A0ABV2MVX1</accession>
<evidence type="ECO:0000256" key="9">
    <source>
        <dbReference type="ARBA" id="ARBA00022989"/>
    </source>
</evidence>
<dbReference type="Pfam" id="PF01292">
    <property type="entry name" value="Ni_hydr_CYTB"/>
    <property type="match status" value="1"/>
</dbReference>
<dbReference type="EMBL" id="JBEPML010000001">
    <property type="protein sequence ID" value="MET3789848.1"/>
    <property type="molecule type" value="Genomic_DNA"/>
</dbReference>
<evidence type="ECO:0000259" key="14">
    <source>
        <dbReference type="Pfam" id="PF01292"/>
    </source>
</evidence>
<evidence type="ECO:0000256" key="12">
    <source>
        <dbReference type="ARBA" id="ARBA00037975"/>
    </source>
</evidence>
<evidence type="ECO:0000256" key="6">
    <source>
        <dbReference type="ARBA" id="ARBA00022692"/>
    </source>
</evidence>
<feature type="transmembrane region" description="Helical" evidence="13">
    <location>
        <begin position="44"/>
        <end position="64"/>
    </location>
</feature>
<evidence type="ECO:0000313" key="16">
    <source>
        <dbReference type="Proteomes" id="UP001549076"/>
    </source>
</evidence>
<dbReference type="Gene3D" id="1.20.950.20">
    <property type="entry name" value="Transmembrane di-heme cytochromes, Chain C"/>
    <property type="match status" value="1"/>
</dbReference>
<reference evidence="15 16" key="1">
    <citation type="submission" date="2024-06" db="EMBL/GenBank/DDBJ databases">
        <title>Genomic Encyclopedia of Type Strains, Phase IV (KMG-IV): sequencing the most valuable type-strain genomes for metagenomic binning, comparative biology and taxonomic classification.</title>
        <authorList>
            <person name="Goeker M."/>
        </authorList>
    </citation>
    <scope>NUCLEOTIDE SEQUENCE [LARGE SCALE GENOMIC DNA]</scope>
    <source>
        <strain evidence="15 16">DSM 27865</strain>
    </source>
</reference>
<dbReference type="PANTHER" id="PTHR30529:SF7">
    <property type="entry name" value="CYTOCHROME B561 BACTERIAL_NI-HYDROGENASE DOMAIN-CONTAINING PROTEIN"/>
    <property type="match status" value="1"/>
</dbReference>
<feature type="transmembrane region" description="Helical" evidence="13">
    <location>
        <begin position="85"/>
        <end position="110"/>
    </location>
</feature>
<gene>
    <name evidence="15" type="ORF">ABID37_000032</name>
</gene>
<evidence type="ECO:0000256" key="13">
    <source>
        <dbReference type="SAM" id="Phobius"/>
    </source>
</evidence>
<evidence type="ECO:0000256" key="1">
    <source>
        <dbReference type="ARBA" id="ARBA00001970"/>
    </source>
</evidence>
<dbReference type="Proteomes" id="UP001549076">
    <property type="component" value="Unassembled WGS sequence"/>
</dbReference>
<dbReference type="InterPro" id="IPR052168">
    <property type="entry name" value="Cytochrome_b561_oxidase"/>
</dbReference>
<comment type="caution">
    <text evidence="15">The sequence shown here is derived from an EMBL/GenBank/DDBJ whole genome shotgun (WGS) entry which is preliminary data.</text>
</comment>
<keyword evidence="11 13" id="KW-0472">Membrane</keyword>
<evidence type="ECO:0000256" key="5">
    <source>
        <dbReference type="ARBA" id="ARBA00022617"/>
    </source>
</evidence>
<evidence type="ECO:0000256" key="4">
    <source>
        <dbReference type="ARBA" id="ARBA00022475"/>
    </source>
</evidence>
<keyword evidence="5" id="KW-0349">Heme</keyword>
<sequence length="166" mass="18743">MNERHRYDPVAIWLHWLVAVLVLAQFATGWIWGFFERGSEPRFYLFRTHITLGSAILALALARIGWRLTHRAPPLPQGMSRLQRIAAHAGHGLLYLAILAQPALGLLAISAFGKTLGRWPRDLHNLGAKLILAIVMLHVAAVVWHQFIRRDGLLSRMLPSRLAVRT</sequence>
<comment type="cofactor">
    <cofactor evidence="1">
        <name>heme b</name>
        <dbReference type="ChEBI" id="CHEBI:60344"/>
    </cofactor>
</comment>
<keyword evidence="16" id="KW-1185">Reference proteome</keyword>
<organism evidence="15 16">
    <name type="scientific">Aquamicrobium terrae</name>
    <dbReference type="NCBI Taxonomy" id="1324945"/>
    <lineage>
        <taxon>Bacteria</taxon>
        <taxon>Pseudomonadati</taxon>
        <taxon>Pseudomonadota</taxon>
        <taxon>Alphaproteobacteria</taxon>
        <taxon>Hyphomicrobiales</taxon>
        <taxon>Phyllobacteriaceae</taxon>
        <taxon>Aquamicrobium</taxon>
    </lineage>
</organism>
<keyword evidence="6 13" id="KW-0812">Transmembrane</keyword>
<comment type="similarity">
    <text evidence="12">Belongs to the cytochrome b561 family.</text>
</comment>
<evidence type="ECO:0000313" key="15">
    <source>
        <dbReference type="EMBL" id="MET3789848.1"/>
    </source>
</evidence>
<name>A0ABV2MVX1_9HYPH</name>
<keyword evidence="3" id="KW-0813">Transport</keyword>
<dbReference type="PANTHER" id="PTHR30529">
    <property type="entry name" value="CYTOCHROME B561"/>
    <property type="match status" value="1"/>
</dbReference>
<comment type="subcellular location">
    <subcellularLocation>
        <location evidence="2">Cell membrane</location>
        <topology evidence="2">Multi-pass membrane protein</topology>
    </subcellularLocation>
</comment>
<evidence type="ECO:0000256" key="11">
    <source>
        <dbReference type="ARBA" id="ARBA00023136"/>
    </source>
</evidence>
<feature type="transmembrane region" description="Helical" evidence="13">
    <location>
        <begin position="130"/>
        <end position="148"/>
    </location>
</feature>
<keyword evidence="8" id="KW-0249">Electron transport</keyword>
<evidence type="ECO:0000256" key="2">
    <source>
        <dbReference type="ARBA" id="ARBA00004651"/>
    </source>
</evidence>